<evidence type="ECO:0000313" key="8">
    <source>
        <dbReference type="Proteomes" id="UP000504606"/>
    </source>
</evidence>
<dbReference type="PANTHER" id="PTHR11266:SF17">
    <property type="entry name" value="PROTEIN MPV17"/>
    <property type="match status" value="1"/>
</dbReference>
<comment type="similarity">
    <text evidence="2 7">Belongs to the peroxisomal membrane protein PXMP2/4 family.</text>
</comment>
<dbReference type="PANTHER" id="PTHR11266">
    <property type="entry name" value="PEROXISOMAL MEMBRANE PROTEIN 2, PXMP2 MPV17"/>
    <property type="match status" value="1"/>
</dbReference>
<evidence type="ECO:0000256" key="6">
    <source>
        <dbReference type="ARBA" id="ARBA00049743"/>
    </source>
</evidence>
<evidence type="ECO:0000313" key="9">
    <source>
        <dbReference type="RefSeq" id="XP_026273165.1"/>
    </source>
</evidence>
<dbReference type="AlphaFoldDB" id="A0A6J1S1T4"/>
<gene>
    <name evidence="9" type="primary">LOC113202929</name>
</gene>
<dbReference type="Proteomes" id="UP000504606">
    <property type="component" value="Unplaced"/>
</dbReference>
<dbReference type="GeneID" id="113202929"/>
<dbReference type="RefSeq" id="XP_026273165.1">
    <property type="nucleotide sequence ID" value="XM_026417380.2"/>
</dbReference>
<name>A0A6J1S1T4_FRAOC</name>
<dbReference type="InterPro" id="IPR007248">
    <property type="entry name" value="Mpv17_PMP22"/>
</dbReference>
<evidence type="ECO:0000256" key="1">
    <source>
        <dbReference type="ARBA" id="ARBA00004141"/>
    </source>
</evidence>
<evidence type="ECO:0000256" key="4">
    <source>
        <dbReference type="ARBA" id="ARBA00022989"/>
    </source>
</evidence>
<comment type="subcellular location">
    <subcellularLocation>
        <location evidence="1">Membrane</location>
        <topology evidence="1">Multi-pass membrane protein</topology>
    </subcellularLocation>
</comment>
<protein>
    <recommendedName>
        <fullName evidence="6">Mitochondrial inner membrane protein Mpv17</fullName>
    </recommendedName>
</protein>
<evidence type="ECO:0000256" key="5">
    <source>
        <dbReference type="ARBA" id="ARBA00023136"/>
    </source>
</evidence>
<dbReference type="GO" id="GO:0016020">
    <property type="term" value="C:membrane"/>
    <property type="evidence" value="ECO:0007669"/>
    <property type="project" value="UniProtKB-SubCell"/>
</dbReference>
<reference evidence="9" key="1">
    <citation type="submission" date="2025-08" db="UniProtKB">
        <authorList>
            <consortium name="RefSeq"/>
        </authorList>
    </citation>
    <scope>IDENTIFICATION</scope>
    <source>
        <tissue evidence="9">Whole organism</tissue>
    </source>
</reference>
<evidence type="ECO:0000256" key="3">
    <source>
        <dbReference type="ARBA" id="ARBA00022692"/>
    </source>
</evidence>
<keyword evidence="5" id="KW-0472">Membrane</keyword>
<dbReference type="GO" id="GO:0005739">
    <property type="term" value="C:mitochondrion"/>
    <property type="evidence" value="ECO:0007669"/>
    <property type="project" value="TreeGrafter"/>
</dbReference>
<evidence type="ECO:0000256" key="7">
    <source>
        <dbReference type="RuleBase" id="RU363053"/>
    </source>
</evidence>
<keyword evidence="8" id="KW-1185">Reference proteome</keyword>
<keyword evidence="3" id="KW-0812">Transmembrane</keyword>
<sequence length="178" mass="20346">MNALRLYQNAYKRSPLIIHAVETGIIMTSADVLSQIMVERRSLTSVDLERSIRFGGIGICYVAPMRVAWYKILERKIPGCNVKSILQKVALDQLCFAPPFVLVLVSAVSFTSGMNIDQVIQKLKNTYSDIMLNNLKVWPCVQLCNFYLVPVHMRMTTVQVVSLMWNIYLSWKTNLNKE</sequence>
<dbReference type="OrthoDB" id="430207at2759"/>
<evidence type="ECO:0000256" key="2">
    <source>
        <dbReference type="ARBA" id="ARBA00006824"/>
    </source>
</evidence>
<proteinExistence type="inferred from homology"/>
<dbReference type="GO" id="GO:1901858">
    <property type="term" value="P:regulation of mitochondrial DNA metabolic process"/>
    <property type="evidence" value="ECO:0007669"/>
    <property type="project" value="TreeGrafter"/>
</dbReference>
<accession>A0A6J1S1T4</accession>
<dbReference type="Pfam" id="PF04117">
    <property type="entry name" value="Mpv17_PMP22"/>
    <property type="match status" value="1"/>
</dbReference>
<dbReference type="KEGG" id="foc:113202929"/>
<keyword evidence="4" id="KW-1133">Transmembrane helix</keyword>
<organism evidence="8 9">
    <name type="scientific">Frankliniella occidentalis</name>
    <name type="common">Western flower thrips</name>
    <name type="synonym">Euthrips occidentalis</name>
    <dbReference type="NCBI Taxonomy" id="133901"/>
    <lineage>
        <taxon>Eukaryota</taxon>
        <taxon>Metazoa</taxon>
        <taxon>Ecdysozoa</taxon>
        <taxon>Arthropoda</taxon>
        <taxon>Hexapoda</taxon>
        <taxon>Insecta</taxon>
        <taxon>Pterygota</taxon>
        <taxon>Neoptera</taxon>
        <taxon>Paraneoptera</taxon>
        <taxon>Thysanoptera</taxon>
        <taxon>Terebrantia</taxon>
        <taxon>Thripoidea</taxon>
        <taxon>Thripidae</taxon>
        <taxon>Frankliniella</taxon>
    </lineage>
</organism>
<dbReference type="GO" id="GO:0015267">
    <property type="term" value="F:channel activity"/>
    <property type="evidence" value="ECO:0007669"/>
    <property type="project" value="TreeGrafter"/>
</dbReference>